<dbReference type="InterPro" id="IPR032675">
    <property type="entry name" value="LRR_dom_sf"/>
</dbReference>
<accession>A0ABP1D4Z5</accession>
<dbReference type="EMBL" id="OZ037945">
    <property type="protein sequence ID" value="CAL1702961.1"/>
    <property type="molecule type" value="Genomic_DNA"/>
</dbReference>
<evidence type="ECO:0000313" key="3">
    <source>
        <dbReference type="Proteomes" id="UP001497453"/>
    </source>
</evidence>
<dbReference type="SUPFAM" id="SSF52047">
    <property type="entry name" value="RNI-like"/>
    <property type="match status" value="1"/>
</dbReference>
<dbReference type="Pfam" id="PF12937">
    <property type="entry name" value="F-box-like"/>
    <property type="match status" value="1"/>
</dbReference>
<protein>
    <recommendedName>
        <fullName evidence="1">F-box domain-containing protein</fullName>
    </recommendedName>
</protein>
<evidence type="ECO:0000259" key="1">
    <source>
        <dbReference type="Pfam" id="PF12937"/>
    </source>
</evidence>
<organism evidence="2 3">
    <name type="scientific">Somion occarium</name>
    <dbReference type="NCBI Taxonomy" id="3059160"/>
    <lineage>
        <taxon>Eukaryota</taxon>
        <taxon>Fungi</taxon>
        <taxon>Dikarya</taxon>
        <taxon>Basidiomycota</taxon>
        <taxon>Agaricomycotina</taxon>
        <taxon>Agaricomycetes</taxon>
        <taxon>Polyporales</taxon>
        <taxon>Cerrenaceae</taxon>
        <taxon>Somion</taxon>
    </lineage>
</organism>
<proteinExistence type="predicted"/>
<dbReference type="PANTHER" id="PTHR16134">
    <property type="entry name" value="F-BOX/TPR REPEAT PROTEIN POF3"/>
    <property type="match status" value="1"/>
</dbReference>
<dbReference type="SUPFAM" id="SSF81383">
    <property type="entry name" value="F-box domain"/>
    <property type="match status" value="1"/>
</dbReference>
<gene>
    <name evidence="2" type="ORF">GFSPODELE1_LOCUS4327</name>
</gene>
<dbReference type="PANTHER" id="PTHR16134:SF119">
    <property type="entry name" value="AT02038P-RELATED"/>
    <property type="match status" value="1"/>
</dbReference>
<dbReference type="Gene3D" id="3.80.10.10">
    <property type="entry name" value="Ribonuclease Inhibitor"/>
    <property type="match status" value="1"/>
</dbReference>
<dbReference type="InterPro" id="IPR001810">
    <property type="entry name" value="F-box_dom"/>
</dbReference>
<dbReference type="Proteomes" id="UP001497453">
    <property type="component" value="Chromosome 2"/>
</dbReference>
<dbReference type="Gene3D" id="1.20.1280.50">
    <property type="match status" value="1"/>
</dbReference>
<reference evidence="3" key="1">
    <citation type="submission" date="2024-04" db="EMBL/GenBank/DDBJ databases">
        <authorList>
            <person name="Shaw F."/>
            <person name="Minotto A."/>
        </authorList>
    </citation>
    <scope>NUCLEOTIDE SEQUENCE [LARGE SCALE GENOMIC DNA]</scope>
</reference>
<evidence type="ECO:0000313" key="2">
    <source>
        <dbReference type="EMBL" id="CAL1702961.1"/>
    </source>
</evidence>
<feature type="domain" description="F-box" evidence="1">
    <location>
        <begin position="14"/>
        <end position="51"/>
    </location>
</feature>
<name>A0ABP1D4Z5_9APHY</name>
<dbReference type="InterPro" id="IPR036047">
    <property type="entry name" value="F-box-like_dom_sf"/>
</dbReference>
<sequence length="561" mass="63294">MSLQLHASHPILIPELLALIFSHLDERNIARTATVCRQWAEISLDAAWRNVSDIRRLVVLLCPVSSQMQYGPRNSCVCTYKLKRSIHPSDWQRFDRYAYRVRSLTCDDKNRKHTDSSVWAEVKRTRSRTDLLPNLQSLSWYSCSADRQASCLHFLHAGVKRLSINVFPIQIGDSWGSFVEHVHAQAPGVTHLDIRSEFPVATVEGEILSLVGGFPGLTEVTVPIYCLTSTIAARFSTFEQLSVIAFSKPVERRTGQPSDVAHFAPSLSAGAFPALQKLSFSAHLAHALEFVNSPFAPHQLTSLYVNVIAIDNSFVLQHFFSGIATHFRQLRELRVDFIIGPDAPIVYPPPPLHTRPNIQTFRPLLSCLHLTKLEFRWDYQVNFTQADIEEIASSWPTLEVFLLNCQPIPEISGPVLTMHALLPFAQHCPRIRELGLYLNADIIPMHYPTSPLHTFKSLHTLSLGASTITNPNSVALSLSRLLPLGCEIVSGVRWPDAFGIALDRVGIMDDRRVRMTEWWVKWNEVAKVIPLAIEARMEERERITVLESEVGAATERLKVRE</sequence>
<keyword evidence="3" id="KW-1185">Reference proteome</keyword>